<gene>
    <name evidence="2" type="ORF">CSHISOI_01582</name>
</gene>
<feature type="compositionally biased region" description="Acidic residues" evidence="1">
    <location>
        <begin position="238"/>
        <end position="247"/>
    </location>
</feature>
<name>A0A5Q4C4T8_9PEZI</name>
<protein>
    <submittedName>
        <fullName evidence="2">Uncharacterized protein</fullName>
    </submittedName>
</protein>
<keyword evidence="3" id="KW-1185">Reference proteome</keyword>
<reference evidence="2 3" key="1">
    <citation type="journal article" date="2019" name="Sci. Rep.">
        <title>Colletotrichum shisoi sp. nov., an anthracnose pathogen of Perilla frutescens in Japan: molecular phylogenetic, morphological and genomic evidence.</title>
        <authorList>
            <person name="Gan P."/>
            <person name="Tsushima A."/>
            <person name="Hiroyama R."/>
            <person name="Narusaka M."/>
            <person name="Takano Y."/>
            <person name="Narusaka Y."/>
            <person name="Kawaradani M."/>
            <person name="Damm U."/>
            <person name="Shirasu K."/>
        </authorList>
    </citation>
    <scope>NUCLEOTIDE SEQUENCE [LARGE SCALE GENOMIC DNA]</scope>
    <source>
        <strain evidence="2 3">PG-2018a</strain>
    </source>
</reference>
<dbReference type="OrthoDB" id="4839716at2759"/>
<feature type="compositionally biased region" description="Low complexity" evidence="1">
    <location>
        <begin position="389"/>
        <end position="420"/>
    </location>
</feature>
<evidence type="ECO:0000256" key="1">
    <source>
        <dbReference type="SAM" id="MobiDB-lite"/>
    </source>
</evidence>
<comment type="caution">
    <text evidence="2">The sequence shown here is derived from an EMBL/GenBank/DDBJ whole genome shotgun (WGS) entry which is preliminary data.</text>
</comment>
<dbReference type="Proteomes" id="UP000326340">
    <property type="component" value="Unassembled WGS sequence"/>
</dbReference>
<dbReference type="EMBL" id="PUHP01000068">
    <property type="protein sequence ID" value="TQN73876.1"/>
    <property type="molecule type" value="Genomic_DNA"/>
</dbReference>
<dbReference type="AlphaFoldDB" id="A0A5Q4C4T8"/>
<feature type="region of interest" description="Disordered" evidence="1">
    <location>
        <begin position="388"/>
        <end position="431"/>
    </location>
</feature>
<feature type="region of interest" description="Disordered" evidence="1">
    <location>
        <begin position="283"/>
        <end position="307"/>
    </location>
</feature>
<evidence type="ECO:0000313" key="2">
    <source>
        <dbReference type="EMBL" id="TQN73876.1"/>
    </source>
</evidence>
<organism evidence="2 3">
    <name type="scientific">Colletotrichum shisoi</name>
    <dbReference type="NCBI Taxonomy" id="2078593"/>
    <lineage>
        <taxon>Eukaryota</taxon>
        <taxon>Fungi</taxon>
        <taxon>Dikarya</taxon>
        <taxon>Ascomycota</taxon>
        <taxon>Pezizomycotina</taxon>
        <taxon>Sordariomycetes</taxon>
        <taxon>Hypocreomycetidae</taxon>
        <taxon>Glomerellales</taxon>
        <taxon>Glomerellaceae</taxon>
        <taxon>Colletotrichum</taxon>
        <taxon>Colletotrichum destructivum species complex</taxon>
    </lineage>
</organism>
<feature type="compositionally biased region" description="Pro residues" evidence="1">
    <location>
        <begin position="218"/>
        <end position="230"/>
    </location>
</feature>
<proteinExistence type="predicted"/>
<sequence>MSAAEGARSRAAATLARLRSFDQLSLDDPVRVEETLHVLLTLHHHWWAVERTVAAAAATAAAAIPFNADADADDEDATPTPDWPAWLASELGPDTLDRTITLAFGHLVPASVPAGSLSRGTERDVAQRFKTAAAALGFENQGAMFFNLGRAVPLKTASAKTIASLVNATRGAKFTGEEVLGAIRAAMYDRHGSGVDAPEPTTQDVTKAAKNLRSRPRAPTPTPAPAPAPAPASASAPVDEDEDEDEMELGRRISEVTLDDMAPIPLESPGLCSRTLEHVPLGLECVSPESPPSHHQQQQQQQQQTHGVVGRPYVALTWARGEEDGVEFIGRVDSEGLDEEEAEWVAPVAELAGRRVPPRFSRGRLAAYSLPLLTAANAGCAWIGDLAGEQQQEQQQQQQEQQQQRQQQQQQQQQEQQQQQAERTVWYGAAG</sequence>
<evidence type="ECO:0000313" key="3">
    <source>
        <dbReference type="Proteomes" id="UP000326340"/>
    </source>
</evidence>
<feature type="region of interest" description="Disordered" evidence="1">
    <location>
        <begin position="208"/>
        <end position="248"/>
    </location>
</feature>
<accession>A0A5Q4C4T8</accession>